<dbReference type="RefSeq" id="WP_074588882.1">
    <property type="nucleotide sequence ID" value="NZ_FNEI01000007.1"/>
</dbReference>
<keyword evidence="6" id="KW-0762">Sugar transport</keyword>
<sequence>MKRHPLLRRRFLAGAAGLLSSAVLLTGCGTGPAATPPAPAGDASGEITFWSSLAGMDKVAEKFNASQDKIKVTFETIPNGGNGGYAKLSTAITAGNGPDVSTIEYAQLPQFVSNGQVLPLDGFIDKANTVDKLNEQIRGLVQFDGKSYGLPYDAAPMVMWYRKDLLDRAGVGVPKTWTEFETAGRKLKAVAPKSYLASFYPNEPTLMAALAWQGGAKWFGTEGDSWKLGLRDEATKKVSDFWQRMIDQKIVKVEQAFSDEWSADLANGTLAGVLGANWSATGIQKRTEASGQKGKWIAAEAPNWGTPAGAFYGGSSFNVTKSSKNPAAAAKFIEFLATSPEAIAARGNTGSAYLAYPGLTKEAQKAFDAGYFGNDIYAVFDKAYATILPGWQWGPNWDVTNTALKDSFGALTTGGKIDAALDSSAEATLSGLTQNGLSVKE</sequence>
<keyword evidence="5" id="KW-0449">Lipoprotein</keyword>
<dbReference type="PANTHER" id="PTHR43649:SF33">
    <property type="entry name" value="POLYGALACTURONAN_RHAMNOGALACTURONAN-BINDING PROTEIN YTCQ"/>
    <property type="match status" value="1"/>
</dbReference>
<accession>A0A1G8R483</accession>
<reference evidence="7" key="1">
    <citation type="submission" date="2016-10" db="EMBL/GenBank/DDBJ databases">
        <authorList>
            <person name="Varghese N."/>
            <person name="Submissions S."/>
        </authorList>
    </citation>
    <scope>NUCLEOTIDE SEQUENCE [LARGE SCALE GENOMIC DNA]</scope>
    <source>
        <strain evidence="7">CGMCC 1.10783</strain>
    </source>
</reference>
<dbReference type="Gene3D" id="3.40.190.10">
    <property type="entry name" value="Periplasmic binding protein-like II"/>
    <property type="match status" value="1"/>
</dbReference>
<organism evidence="6 7">
    <name type="scientific">Arthrobacter cupressi</name>
    <dbReference type="NCBI Taxonomy" id="1045773"/>
    <lineage>
        <taxon>Bacteria</taxon>
        <taxon>Bacillati</taxon>
        <taxon>Actinomycetota</taxon>
        <taxon>Actinomycetes</taxon>
        <taxon>Micrococcales</taxon>
        <taxon>Micrococcaceae</taxon>
        <taxon>Arthrobacter</taxon>
    </lineage>
</organism>
<dbReference type="CDD" id="cd13585">
    <property type="entry name" value="PBP2_TMBP_like"/>
    <property type="match status" value="1"/>
</dbReference>
<evidence type="ECO:0000256" key="2">
    <source>
        <dbReference type="ARBA" id="ARBA00022729"/>
    </source>
</evidence>
<dbReference type="EMBL" id="FNEI01000007">
    <property type="protein sequence ID" value="SDJ11653.1"/>
    <property type="molecule type" value="Genomic_DNA"/>
</dbReference>
<dbReference type="InterPro" id="IPR050490">
    <property type="entry name" value="Bact_solute-bd_prot1"/>
</dbReference>
<keyword evidence="2" id="KW-0732">Signal</keyword>
<evidence type="ECO:0000256" key="5">
    <source>
        <dbReference type="ARBA" id="ARBA00023288"/>
    </source>
</evidence>
<keyword evidence="7" id="KW-1185">Reference proteome</keyword>
<evidence type="ECO:0000313" key="7">
    <source>
        <dbReference type="Proteomes" id="UP000182130"/>
    </source>
</evidence>
<dbReference type="PANTHER" id="PTHR43649">
    <property type="entry name" value="ARABINOSE-BINDING PROTEIN-RELATED"/>
    <property type="match status" value="1"/>
</dbReference>
<protein>
    <submittedName>
        <fullName evidence="6">Multiple sugar transport system substrate-binding protein</fullName>
    </submittedName>
</protein>
<proteinExistence type="predicted"/>
<evidence type="ECO:0000256" key="4">
    <source>
        <dbReference type="ARBA" id="ARBA00023139"/>
    </source>
</evidence>
<dbReference type="InterPro" id="IPR006311">
    <property type="entry name" value="TAT_signal"/>
</dbReference>
<keyword evidence="6" id="KW-0813">Transport</keyword>
<name>A0A1G8R483_9MICC</name>
<dbReference type="PROSITE" id="PS51257">
    <property type="entry name" value="PROKAR_LIPOPROTEIN"/>
    <property type="match status" value="1"/>
</dbReference>
<dbReference type="STRING" id="1045773.SAMN05216555_10782"/>
<dbReference type="SUPFAM" id="SSF53850">
    <property type="entry name" value="Periplasmic binding protein-like II"/>
    <property type="match status" value="1"/>
</dbReference>
<evidence type="ECO:0000313" key="6">
    <source>
        <dbReference type="EMBL" id="SDJ11653.1"/>
    </source>
</evidence>
<dbReference type="Proteomes" id="UP000182130">
    <property type="component" value="Unassembled WGS sequence"/>
</dbReference>
<evidence type="ECO:0000256" key="3">
    <source>
        <dbReference type="ARBA" id="ARBA00023136"/>
    </source>
</evidence>
<keyword evidence="1" id="KW-1003">Cell membrane</keyword>
<dbReference type="OrthoDB" id="2515046at2"/>
<dbReference type="PROSITE" id="PS51318">
    <property type="entry name" value="TAT"/>
    <property type="match status" value="1"/>
</dbReference>
<dbReference type="InterPro" id="IPR006059">
    <property type="entry name" value="SBP"/>
</dbReference>
<dbReference type="Pfam" id="PF01547">
    <property type="entry name" value="SBP_bac_1"/>
    <property type="match status" value="1"/>
</dbReference>
<keyword evidence="4" id="KW-0564">Palmitate</keyword>
<dbReference type="AlphaFoldDB" id="A0A1G8R483"/>
<evidence type="ECO:0000256" key="1">
    <source>
        <dbReference type="ARBA" id="ARBA00022475"/>
    </source>
</evidence>
<keyword evidence="3" id="KW-0472">Membrane</keyword>
<gene>
    <name evidence="6" type="ORF">SAMN05216555_10782</name>
</gene>